<sequence>MHKLMVLLGLREICRDVNPTCAEWAASGECENNYVYMTHACRKACNVCGVNATTEDVPACRDVSLEHDCQYWSTMGQCDENPGFMRVNCAKSCGICTTVAGIDEDALRLDKDEL</sequence>
<reference evidence="2 3" key="1">
    <citation type="journal article" date="2024" name="Science">
        <title>Giant polyketide synthase enzymes in the biosynthesis of giant marine polyether toxins.</title>
        <authorList>
            <person name="Fallon T.R."/>
            <person name="Shende V.V."/>
            <person name="Wierzbicki I.H."/>
            <person name="Pendleton A.L."/>
            <person name="Watervoot N.F."/>
            <person name="Auber R.P."/>
            <person name="Gonzalez D.J."/>
            <person name="Wisecaver J.H."/>
            <person name="Moore B.S."/>
        </authorList>
    </citation>
    <scope>NUCLEOTIDE SEQUENCE [LARGE SCALE GENOMIC DNA]</scope>
    <source>
        <strain evidence="2 3">12B1</strain>
    </source>
</reference>
<dbReference type="Pfam" id="PF01549">
    <property type="entry name" value="ShK"/>
    <property type="match status" value="2"/>
</dbReference>
<dbReference type="PROSITE" id="PS51670">
    <property type="entry name" value="SHKT"/>
    <property type="match status" value="2"/>
</dbReference>
<dbReference type="Gene3D" id="1.10.10.1940">
    <property type="match status" value="2"/>
</dbReference>
<feature type="domain" description="ShKT" evidence="1">
    <location>
        <begin position="14"/>
        <end position="48"/>
    </location>
</feature>
<dbReference type="InterPro" id="IPR003582">
    <property type="entry name" value="ShKT_dom"/>
</dbReference>
<proteinExistence type="predicted"/>
<dbReference type="EMBL" id="JBGBPQ010000014">
    <property type="protein sequence ID" value="KAL1511475.1"/>
    <property type="molecule type" value="Genomic_DNA"/>
</dbReference>
<dbReference type="SMART" id="SM00254">
    <property type="entry name" value="ShKT"/>
    <property type="match status" value="2"/>
</dbReference>
<comment type="caution">
    <text evidence="2">The sequence shown here is derived from an EMBL/GenBank/DDBJ whole genome shotgun (WGS) entry which is preliminary data.</text>
</comment>
<name>A0AB34J4B7_PRYPA</name>
<evidence type="ECO:0000313" key="2">
    <source>
        <dbReference type="EMBL" id="KAL1511475.1"/>
    </source>
</evidence>
<protein>
    <recommendedName>
        <fullName evidence="1">ShKT domain-containing protein</fullName>
    </recommendedName>
</protein>
<feature type="domain" description="ShKT" evidence="1">
    <location>
        <begin position="60"/>
        <end position="96"/>
    </location>
</feature>
<accession>A0AB34J4B7</accession>
<dbReference type="Proteomes" id="UP001515480">
    <property type="component" value="Unassembled WGS sequence"/>
</dbReference>
<evidence type="ECO:0000313" key="3">
    <source>
        <dbReference type="Proteomes" id="UP001515480"/>
    </source>
</evidence>
<organism evidence="2 3">
    <name type="scientific">Prymnesium parvum</name>
    <name type="common">Toxic golden alga</name>
    <dbReference type="NCBI Taxonomy" id="97485"/>
    <lineage>
        <taxon>Eukaryota</taxon>
        <taxon>Haptista</taxon>
        <taxon>Haptophyta</taxon>
        <taxon>Prymnesiophyceae</taxon>
        <taxon>Prymnesiales</taxon>
        <taxon>Prymnesiaceae</taxon>
        <taxon>Prymnesium</taxon>
    </lineage>
</organism>
<keyword evidence="3" id="KW-1185">Reference proteome</keyword>
<evidence type="ECO:0000259" key="1">
    <source>
        <dbReference type="PROSITE" id="PS51670"/>
    </source>
</evidence>
<dbReference type="AlphaFoldDB" id="A0AB34J4B7"/>
<gene>
    <name evidence="2" type="ORF">AB1Y20_006273</name>
</gene>